<organism evidence="8">
    <name type="scientific">Kosmotoga arenicorallina</name>
    <dbReference type="NCBI Taxonomy" id="688066"/>
    <lineage>
        <taxon>Bacteria</taxon>
        <taxon>Thermotogati</taxon>
        <taxon>Thermotogota</taxon>
        <taxon>Thermotogae</taxon>
        <taxon>Kosmotogales</taxon>
        <taxon>Kosmotogaceae</taxon>
        <taxon>Kosmotoga</taxon>
    </lineage>
</organism>
<dbReference type="InterPro" id="IPR015942">
    <property type="entry name" value="Asp/Glu/hydantoin_racemase"/>
</dbReference>
<evidence type="ECO:0000256" key="5">
    <source>
        <dbReference type="ARBA" id="ARBA00023235"/>
    </source>
</evidence>
<feature type="active site" description="Proton donor/acceptor" evidence="7">
    <location>
        <position position="194"/>
    </location>
</feature>
<dbReference type="GO" id="GO:0071555">
    <property type="term" value="P:cell wall organization"/>
    <property type="evidence" value="ECO:0007669"/>
    <property type="project" value="UniProtKB-KW"/>
</dbReference>
<dbReference type="PANTHER" id="PTHR21198">
    <property type="entry name" value="GLUTAMATE RACEMASE"/>
    <property type="match status" value="1"/>
</dbReference>
<feature type="binding site" evidence="7">
    <location>
        <begin position="18"/>
        <end position="19"/>
    </location>
    <ligand>
        <name>substrate</name>
    </ligand>
</feature>
<evidence type="ECO:0000256" key="7">
    <source>
        <dbReference type="HAMAP-Rule" id="MF_00258"/>
    </source>
</evidence>
<name>A0A7C5DV45_9BACT</name>
<keyword evidence="5 7" id="KW-0413">Isomerase</keyword>
<feature type="binding site" evidence="7">
    <location>
        <begin position="195"/>
        <end position="196"/>
    </location>
    <ligand>
        <name>substrate</name>
    </ligand>
</feature>
<protein>
    <recommendedName>
        <fullName evidence="2 7">Glutamate racemase</fullName>
        <ecNumber evidence="2 7">5.1.1.3</ecNumber>
    </recommendedName>
</protein>
<comment type="pathway">
    <text evidence="7">Cell wall biogenesis; peptidoglycan biosynthesis.</text>
</comment>
<dbReference type="PANTHER" id="PTHR21198:SF2">
    <property type="entry name" value="GLUTAMATE RACEMASE"/>
    <property type="match status" value="1"/>
</dbReference>
<dbReference type="InterPro" id="IPR004391">
    <property type="entry name" value="Glu_race"/>
</dbReference>
<keyword evidence="6 7" id="KW-0961">Cell wall biogenesis/degradation</keyword>
<feature type="binding site" evidence="7">
    <location>
        <begin position="51"/>
        <end position="52"/>
    </location>
    <ligand>
        <name>substrate</name>
    </ligand>
</feature>
<dbReference type="EC" id="5.1.1.3" evidence="2 7"/>
<dbReference type="AlphaFoldDB" id="A0A7C5DV45"/>
<dbReference type="HAMAP" id="MF_00258">
    <property type="entry name" value="Glu_racemase"/>
    <property type="match status" value="1"/>
</dbReference>
<reference evidence="8" key="1">
    <citation type="journal article" date="2020" name="mSystems">
        <title>Genome- and Community-Level Interaction Insights into Carbon Utilization and Element Cycling Functions of Hydrothermarchaeota in Hydrothermal Sediment.</title>
        <authorList>
            <person name="Zhou Z."/>
            <person name="Liu Y."/>
            <person name="Xu W."/>
            <person name="Pan J."/>
            <person name="Luo Z.H."/>
            <person name="Li M."/>
        </authorList>
    </citation>
    <scope>NUCLEOTIDE SEQUENCE [LARGE SCALE GENOMIC DNA]</scope>
    <source>
        <strain evidence="8">HyVt-80</strain>
    </source>
</reference>
<dbReference type="SUPFAM" id="SSF53681">
    <property type="entry name" value="Aspartate/glutamate racemase"/>
    <property type="match status" value="2"/>
</dbReference>
<comment type="caution">
    <text evidence="8">The sequence shown here is derived from an EMBL/GenBank/DDBJ whole genome shotgun (WGS) entry which is preliminary data.</text>
</comment>
<feature type="active site" description="Proton donor/acceptor" evidence="7">
    <location>
        <position position="82"/>
    </location>
</feature>
<dbReference type="UniPathway" id="UPA00219"/>
<evidence type="ECO:0000256" key="6">
    <source>
        <dbReference type="ARBA" id="ARBA00023316"/>
    </source>
</evidence>
<keyword evidence="4 7" id="KW-0573">Peptidoglycan synthesis</keyword>
<evidence type="ECO:0000256" key="1">
    <source>
        <dbReference type="ARBA" id="ARBA00001602"/>
    </source>
</evidence>
<comment type="function">
    <text evidence="7">Provides the (R)-glutamate required for cell wall biosynthesis.</text>
</comment>
<evidence type="ECO:0000256" key="2">
    <source>
        <dbReference type="ARBA" id="ARBA00013090"/>
    </source>
</evidence>
<gene>
    <name evidence="7 8" type="primary">murI</name>
    <name evidence="8" type="ORF">ENL26_01965</name>
</gene>
<evidence type="ECO:0000256" key="3">
    <source>
        <dbReference type="ARBA" id="ARBA00022960"/>
    </source>
</evidence>
<feature type="binding site" evidence="7">
    <location>
        <begin position="83"/>
        <end position="84"/>
    </location>
    <ligand>
        <name>substrate</name>
    </ligand>
</feature>
<dbReference type="Gene3D" id="3.40.50.1860">
    <property type="match status" value="2"/>
</dbReference>
<dbReference type="GO" id="GO:0009252">
    <property type="term" value="P:peptidoglycan biosynthetic process"/>
    <property type="evidence" value="ECO:0007669"/>
    <property type="project" value="UniProtKB-UniRule"/>
</dbReference>
<dbReference type="GO" id="GO:0008881">
    <property type="term" value="F:glutamate racemase activity"/>
    <property type="evidence" value="ECO:0007669"/>
    <property type="project" value="UniProtKB-UniRule"/>
</dbReference>
<dbReference type="PROSITE" id="PS00924">
    <property type="entry name" value="ASP_GLU_RACEMASE_2"/>
    <property type="match status" value="1"/>
</dbReference>
<dbReference type="Pfam" id="PF01177">
    <property type="entry name" value="Asp_Glu_race"/>
    <property type="match status" value="1"/>
</dbReference>
<dbReference type="Proteomes" id="UP000886129">
    <property type="component" value="Unassembled WGS sequence"/>
</dbReference>
<dbReference type="InterPro" id="IPR001920">
    <property type="entry name" value="Asp/Glu_race"/>
</dbReference>
<evidence type="ECO:0000256" key="4">
    <source>
        <dbReference type="ARBA" id="ARBA00022984"/>
    </source>
</evidence>
<dbReference type="GO" id="GO:0008360">
    <property type="term" value="P:regulation of cell shape"/>
    <property type="evidence" value="ECO:0007669"/>
    <property type="project" value="UniProtKB-KW"/>
</dbReference>
<dbReference type="InterPro" id="IPR033134">
    <property type="entry name" value="Asp/Glu_racemase_AS_2"/>
</dbReference>
<comment type="similarity">
    <text evidence="7">Belongs to the aspartate/glutamate racemases family.</text>
</comment>
<proteinExistence type="inferred from homology"/>
<sequence length="281" mass="31866">MIIKDVEGLQRIRIGVYDSGIGGLTVLKQLLMKIPFGIDFFYFADTARLPYGSKPQEMVRGFISEILSFFRHINVDAIVTACNTTDSLLTEAEKNNLWVPFFSIIDPTIHYLRNNVSDKNSIAIIGTEVTIKRSVYLRKLIIDENISGIFQKACPLFVPLVEEGLSDGELTEWIVTYYLEEIRRISPNYLILGCTHYSYLKTVIEKYLGNGTQIIDPADHVSEKVIEWIGKIETTKKSSVTFYVTGSAEDFKRKASLLLESSDELVVSHVELKKLGEFIHL</sequence>
<accession>A0A7C5DV45</accession>
<keyword evidence="3 7" id="KW-0133">Cell shape</keyword>
<evidence type="ECO:0000313" key="8">
    <source>
        <dbReference type="EMBL" id="HHF08524.1"/>
    </source>
</evidence>
<comment type="catalytic activity">
    <reaction evidence="1 7">
        <text>L-glutamate = D-glutamate</text>
        <dbReference type="Rhea" id="RHEA:12813"/>
        <dbReference type="ChEBI" id="CHEBI:29985"/>
        <dbReference type="ChEBI" id="CHEBI:29986"/>
        <dbReference type="EC" id="5.1.1.3"/>
    </reaction>
</comment>
<dbReference type="EMBL" id="DRTH01000116">
    <property type="protein sequence ID" value="HHF08524.1"/>
    <property type="molecule type" value="Genomic_DNA"/>
</dbReference>
<dbReference type="NCBIfam" id="TIGR00067">
    <property type="entry name" value="glut_race"/>
    <property type="match status" value="1"/>
</dbReference>